<dbReference type="PANTHER" id="PTHR46312">
    <property type="entry name" value="NACHT DOMAIN-CONTAINING PROTEIN"/>
    <property type="match status" value="1"/>
</dbReference>
<accession>A0A9D4ED66</accession>
<evidence type="ECO:0000256" key="1">
    <source>
        <dbReference type="SAM" id="MobiDB-lite"/>
    </source>
</evidence>
<dbReference type="Gene3D" id="3.40.50.300">
    <property type="entry name" value="P-loop containing nucleotide triphosphate hydrolases"/>
    <property type="match status" value="1"/>
</dbReference>
<keyword evidence="3" id="KW-1185">Reference proteome</keyword>
<proteinExistence type="predicted"/>
<feature type="region of interest" description="Disordered" evidence="1">
    <location>
        <begin position="1203"/>
        <end position="1232"/>
    </location>
</feature>
<comment type="caution">
    <text evidence="2">The sequence shown here is derived from an EMBL/GenBank/DDBJ whole genome shotgun (WGS) entry which is preliminary data.</text>
</comment>
<dbReference type="Proteomes" id="UP000828390">
    <property type="component" value="Unassembled WGS sequence"/>
</dbReference>
<evidence type="ECO:0008006" key="4">
    <source>
        <dbReference type="Google" id="ProtNLM"/>
    </source>
</evidence>
<dbReference type="PANTHER" id="PTHR46312:SF2">
    <property type="entry name" value="NUCLEOTIDE-BINDING OLIGOMERIZATION DOMAIN-CONTAINING PROTEIN 2-LIKE"/>
    <property type="match status" value="1"/>
</dbReference>
<evidence type="ECO:0000313" key="3">
    <source>
        <dbReference type="Proteomes" id="UP000828390"/>
    </source>
</evidence>
<dbReference type="InterPro" id="IPR027417">
    <property type="entry name" value="P-loop_NTPase"/>
</dbReference>
<protein>
    <recommendedName>
        <fullName evidence="4">NACHT domain-containing protein</fullName>
    </recommendedName>
</protein>
<reference evidence="2" key="1">
    <citation type="journal article" date="2019" name="bioRxiv">
        <title>The Genome of the Zebra Mussel, Dreissena polymorpha: A Resource for Invasive Species Research.</title>
        <authorList>
            <person name="McCartney M.A."/>
            <person name="Auch B."/>
            <person name="Kono T."/>
            <person name="Mallez S."/>
            <person name="Zhang Y."/>
            <person name="Obille A."/>
            <person name="Becker A."/>
            <person name="Abrahante J.E."/>
            <person name="Garbe J."/>
            <person name="Badalamenti J.P."/>
            <person name="Herman A."/>
            <person name="Mangelson H."/>
            <person name="Liachko I."/>
            <person name="Sullivan S."/>
            <person name="Sone E.D."/>
            <person name="Koren S."/>
            <person name="Silverstein K.A.T."/>
            <person name="Beckman K.B."/>
            <person name="Gohl D.M."/>
        </authorList>
    </citation>
    <scope>NUCLEOTIDE SEQUENCE</scope>
    <source>
        <strain evidence="2">Duluth1</strain>
        <tissue evidence="2">Whole animal</tissue>
    </source>
</reference>
<reference evidence="2" key="2">
    <citation type="submission" date="2020-11" db="EMBL/GenBank/DDBJ databases">
        <authorList>
            <person name="McCartney M.A."/>
            <person name="Auch B."/>
            <person name="Kono T."/>
            <person name="Mallez S."/>
            <person name="Becker A."/>
            <person name="Gohl D.M."/>
            <person name="Silverstein K.A.T."/>
            <person name="Koren S."/>
            <person name="Bechman K.B."/>
            <person name="Herman A."/>
            <person name="Abrahante J.E."/>
            <person name="Garbe J."/>
        </authorList>
    </citation>
    <scope>NUCLEOTIDE SEQUENCE</scope>
    <source>
        <strain evidence="2">Duluth1</strain>
        <tissue evidence="2">Whole animal</tissue>
    </source>
</reference>
<sequence length="1287" mass="146451">MAHTFFQKRFKTRKFQNFKKQDYHEDISFRSSEVKFSETNLIKKSEINIEGSIEGAEIELQEDQQDCATEIVSQTASLSSVMKLSETKFAAVIEKSEINTGHKLEDTEKDITEHEQDCAIEILAQHASLRSEMKSSETQLAALVETSVIYTGHKLEKTVMNIKEHEQDCAIEILAQTASLRSEMKSSETKLAAIIETSEINIGHKFEDTVIDIKEHEQDCAIEILAQTASLRNKIKSSEAKLAALIETSEINTGHTLEDTAMDIKENQQDCTVEILSQTASLSRKIDHLLALNTALRQDEYITKRHELIEGMKKLYKDKLNHVAISPLNDNIDVKLHDVYMPPKMWFMCKDKGGFSKADKQVKSYKDVFLTGDNVHRRIFLEGEAGTGKSTFLAKLVLDWCKHTPSQMESSNYTDFKTSELRIGDRTKSSTFSEDSEKSYMSSQSLETSEQMHISSASENSSHMFADLGLLQDYVFVFHITLRNSVKQLDVFNMIKEQIIDSIFYSQEDREKAYRLVNEIMKFERCLVLLDGLDEWTGPGEPHNIPKLVALHSQCVLLITTRPWKLAVGKIRHSDIDALFQLEGIKNPFELSRIILSRLVDKEELETKYSAFKRYIGKRKLDNLLSSPMMLSAIVCSFAEGIELKGSKCEIYVLLLESLSKRGNPEISTFEQPAFLCFTGTQHIQPNIERLNRLAELAFYLLFVSKKENSVVFSDRELKRFNIKEHYDFAFKSGILSAKRNTSTLYLSSSFMFIHLSMQEFLAAYHIARNTNLIDVVIDVVNRHEDAYHEISQVFIFLCGLGPSAAKRLSSMMDERVALNQPDEYGYRSHRMFQEIILAGHQEAVANGHNAISLKLSHFDIYRDNFIDLQSIWTNNTATVISMHVSSYGINNFVNRRTIPANDAPSSDFKLDLNSCCKLKRLHLQGPGVLLTDSVSSASSNLPVWIVLNSADQNKCVNSPTVLSYIEHIELDWVTCSSTWLRSLLSMLLTLDHKVECKLSGCHITSVEKSAVSTPYEEICVTTDDNKTVAMSLQTGDIPDGLLKAIHGQDIKSLSLLGLEEVNHAESLSRSLSSLTQLETLILYSYTYIALQLPQSLKYVNLYCVTLFPSKLRDLVDTISTCTHTIEIKLEFGCVSSSHHPERIPLQEYIPIKQELEARKNVEVKRFRIYEWTRKSDSYYCIDSDSNSENELDDDDIDSDEVDAYIDDDDDDDDDDEDNYDEGDDNDDDNDVFDMTVRDMVCCDDAAYDDFIDKDDAYEKFAKRMKTGKINKISIRLKIEPTHLHSS</sequence>
<gene>
    <name evidence="2" type="ORF">DPMN_177514</name>
</gene>
<evidence type="ECO:0000313" key="2">
    <source>
        <dbReference type="EMBL" id="KAH3776100.1"/>
    </source>
</evidence>
<name>A0A9D4ED66_DREPO</name>
<dbReference type="SUPFAM" id="SSF52540">
    <property type="entry name" value="P-loop containing nucleoside triphosphate hydrolases"/>
    <property type="match status" value="1"/>
</dbReference>
<organism evidence="2 3">
    <name type="scientific">Dreissena polymorpha</name>
    <name type="common">Zebra mussel</name>
    <name type="synonym">Mytilus polymorpha</name>
    <dbReference type="NCBI Taxonomy" id="45954"/>
    <lineage>
        <taxon>Eukaryota</taxon>
        <taxon>Metazoa</taxon>
        <taxon>Spiralia</taxon>
        <taxon>Lophotrochozoa</taxon>
        <taxon>Mollusca</taxon>
        <taxon>Bivalvia</taxon>
        <taxon>Autobranchia</taxon>
        <taxon>Heteroconchia</taxon>
        <taxon>Euheterodonta</taxon>
        <taxon>Imparidentia</taxon>
        <taxon>Neoheterodontei</taxon>
        <taxon>Myida</taxon>
        <taxon>Dreissenoidea</taxon>
        <taxon>Dreissenidae</taxon>
        <taxon>Dreissena</taxon>
    </lineage>
</organism>
<dbReference type="EMBL" id="JAIWYP010000009">
    <property type="protein sequence ID" value="KAH3776100.1"/>
    <property type="molecule type" value="Genomic_DNA"/>
</dbReference>